<protein>
    <recommendedName>
        <fullName evidence="4">DUF1618 domain-containing protein</fullName>
    </recommendedName>
</protein>
<organism evidence="2 3">
    <name type="scientific">Eleusine coracana subsp. coracana</name>
    <dbReference type="NCBI Taxonomy" id="191504"/>
    <lineage>
        <taxon>Eukaryota</taxon>
        <taxon>Viridiplantae</taxon>
        <taxon>Streptophyta</taxon>
        <taxon>Embryophyta</taxon>
        <taxon>Tracheophyta</taxon>
        <taxon>Spermatophyta</taxon>
        <taxon>Magnoliopsida</taxon>
        <taxon>Liliopsida</taxon>
        <taxon>Poales</taxon>
        <taxon>Poaceae</taxon>
        <taxon>PACMAD clade</taxon>
        <taxon>Chloridoideae</taxon>
        <taxon>Cynodonteae</taxon>
        <taxon>Eleusininae</taxon>
        <taxon>Eleusine</taxon>
    </lineage>
</organism>
<proteinExistence type="predicted"/>
<comment type="caution">
    <text evidence="2">The sequence shown here is derived from an EMBL/GenBank/DDBJ whole genome shotgun (WGS) entry which is preliminary data.</text>
</comment>
<dbReference type="EMBL" id="BQKI01000003">
    <property type="protein sequence ID" value="GJM91084.1"/>
    <property type="molecule type" value="Genomic_DNA"/>
</dbReference>
<accession>A0AAV5BZ93</accession>
<dbReference type="AlphaFoldDB" id="A0AAV5BZ93"/>
<dbReference type="Proteomes" id="UP001054889">
    <property type="component" value="Unassembled WGS sequence"/>
</dbReference>
<keyword evidence="1" id="KW-0472">Membrane</keyword>
<keyword evidence="1" id="KW-0812">Transmembrane</keyword>
<reference evidence="2" key="2">
    <citation type="submission" date="2021-12" db="EMBL/GenBank/DDBJ databases">
        <title>Resequencing data analysis of finger millet.</title>
        <authorList>
            <person name="Hatakeyama M."/>
            <person name="Aluri S."/>
            <person name="Balachadran M.T."/>
            <person name="Sivarajan S.R."/>
            <person name="Poveda L."/>
            <person name="Shimizu-Inatsugi R."/>
            <person name="Schlapbach R."/>
            <person name="Sreeman S.M."/>
            <person name="Shimizu K.K."/>
        </authorList>
    </citation>
    <scope>NUCLEOTIDE SEQUENCE</scope>
</reference>
<feature type="transmembrane region" description="Helical" evidence="1">
    <location>
        <begin position="21"/>
        <end position="42"/>
    </location>
</feature>
<evidence type="ECO:0000256" key="1">
    <source>
        <dbReference type="SAM" id="Phobius"/>
    </source>
</evidence>
<keyword evidence="3" id="KW-1185">Reference proteome</keyword>
<evidence type="ECO:0008006" key="4">
    <source>
        <dbReference type="Google" id="ProtNLM"/>
    </source>
</evidence>
<evidence type="ECO:0000313" key="2">
    <source>
        <dbReference type="EMBL" id="GJM91084.1"/>
    </source>
</evidence>
<evidence type="ECO:0000313" key="3">
    <source>
        <dbReference type="Proteomes" id="UP001054889"/>
    </source>
</evidence>
<reference evidence="2" key="1">
    <citation type="journal article" date="2018" name="DNA Res.">
        <title>Multiple hybrid de novo genome assembly of finger millet, an orphan allotetraploid crop.</title>
        <authorList>
            <person name="Hatakeyama M."/>
            <person name="Aluri S."/>
            <person name="Balachadran M.T."/>
            <person name="Sivarajan S.R."/>
            <person name="Patrignani A."/>
            <person name="Gruter S."/>
            <person name="Poveda L."/>
            <person name="Shimizu-Inatsugi R."/>
            <person name="Baeten J."/>
            <person name="Francoijs K.J."/>
            <person name="Nataraja K.N."/>
            <person name="Reddy Y.A.N."/>
            <person name="Phadnis S."/>
            <person name="Ravikumar R.L."/>
            <person name="Schlapbach R."/>
            <person name="Sreeman S.M."/>
            <person name="Shimizu K.K."/>
        </authorList>
    </citation>
    <scope>NUCLEOTIDE SEQUENCE</scope>
</reference>
<keyword evidence="1" id="KW-1133">Transmembrane helix</keyword>
<sequence>MSWSTKVARADMDFCDRIERSWVFSVGGSLMAWIHTLHGILLCNVLDKEPIRSVTEKRGISVAVNGEKWDILNHPSVQIPQKVTSLLALAATAGAVTFDATNTASNTAGGQRFDQAVGLS</sequence>
<gene>
    <name evidence="2" type="primary">ga07425</name>
    <name evidence="2" type="ORF">PR202_ga07425</name>
</gene>
<name>A0AAV5BZ93_ELECO</name>